<feature type="signal peptide" evidence="1">
    <location>
        <begin position="1"/>
        <end position="25"/>
    </location>
</feature>
<comment type="caution">
    <text evidence="2">The sequence shown here is derived from an EMBL/GenBank/DDBJ whole genome shotgun (WGS) entry which is preliminary data.</text>
</comment>
<dbReference type="PROSITE" id="PS51257">
    <property type="entry name" value="PROKAR_LIPOPROTEIN"/>
    <property type="match status" value="1"/>
</dbReference>
<evidence type="ECO:0000256" key="1">
    <source>
        <dbReference type="SAM" id="SignalP"/>
    </source>
</evidence>
<feature type="chain" id="PRO_5046435028" description="Lipoprotein" evidence="1">
    <location>
        <begin position="26"/>
        <end position="198"/>
    </location>
</feature>
<organism evidence="2 3">
    <name type="scientific">Flavobacterium aureirubrum</name>
    <dbReference type="NCBI Taxonomy" id="3133147"/>
    <lineage>
        <taxon>Bacteria</taxon>
        <taxon>Pseudomonadati</taxon>
        <taxon>Bacteroidota</taxon>
        <taxon>Flavobacteriia</taxon>
        <taxon>Flavobacteriales</taxon>
        <taxon>Flavobacteriaceae</taxon>
        <taxon>Flavobacterium</taxon>
    </lineage>
</organism>
<evidence type="ECO:0008006" key="4">
    <source>
        <dbReference type="Google" id="ProtNLM"/>
    </source>
</evidence>
<protein>
    <recommendedName>
        <fullName evidence="4">Lipoprotein</fullName>
    </recommendedName>
</protein>
<dbReference type="EMBL" id="JBCGDO010000001">
    <property type="protein sequence ID" value="MEM0541315.1"/>
    <property type="molecule type" value="Genomic_DNA"/>
</dbReference>
<accession>A0ABU9N117</accession>
<dbReference type="RefSeq" id="WP_342694546.1">
    <property type="nucleotide sequence ID" value="NZ_JBCGDO010000001.1"/>
</dbReference>
<gene>
    <name evidence="2" type="ORF">WFZ85_01685</name>
</gene>
<keyword evidence="3" id="KW-1185">Reference proteome</keyword>
<sequence>MKKTTLLLLLSSLLFSCNLPSYVFTDNAVATGLDFREGKWLLNEIVDPTTSRSTAKNLVVKKLKDRLGNRLIYSNDSNSLLLPKNIKSNPTKEILKDLKKGSGVDFFINVKINVISNSLSDINLTNHRFNENLSKSVEVLFEVYDLNMPNIIYSKKVLGRVSIAENNNSDVNFSASTTKLVLGCLNKILRDIEKKSIK</sequence>
<keyword evidence="1" id="KW-0732">Signal</keyword>
<dbReference type="Proteomes" id="UP001460072">
    <property type="component" value="Unassembled WGS sequence"/>
</dbReference>
<proteinExistence type="predicted"/>
<evidence type="ECO:0000313" key="2">
    <source>
        <dbReference type="EMBL" id="MEM0541315.1"/>
    </source>
</evidence>
<evidence type="ECO:0000313" key="3">
    <source>
        <dbReference type="Proteomes" id="UP001460072"/>
    </source>
</evidence>
<reference evidence="2 3" key="1">
    <citation type="submission" date="2024-03" db="EMBL/GenBank/DDBJ databases">
        <title>Two novel species of the genus Flavobacterium exhibiting potentially degradation of complex polysaccharides.</title>
        <authorList>
            <person name="Lian X."/>
        </authorList>
    </citation>
    <scope>NUCLEOTIDE SEQUENCE [LARGE SCALE GENOMIC DNA]</scope>
    <source>
        <strain evidence="3">j3</strain>
    </source>
</reference>
<name>A0ABU9N117_9FLAO</name>